<dbReference type="GO" id="GO:0016491">
    <property type="term" value="F:oxidoreductase activity"/>
    <property type="evidence" value="ECO:0007669"/>
    <property type="project" value="UniProtKB-KW"/>
</dbReference>
<evidence type="ECO:0000256" key="4">
    <source>
        <dbReference type="ARBA" id="ARBA00023284"/>
    </source>
</evidence>
<dbReference type="Proteomes" id="UP000006833">
    <property type="component" value="Chromosome"/>
</dbReference>
<dbReference type="SUPFAM" id="SSF52833">
    <property type="entry name" value="Thioredoxin-like"/>
    <property type="match status" value="1"/>
</dbReference>
<dbReference type="InterPro" id="IPR036249">
    <property type="entry name" value="Thioredoxin-like_sf"/>
</dbReference>
<keyword evidence="3" id="KW-1015">Disulfide bond</keyword>
<sequence length="255" mass="26996">MATRRQFLTGAAILGGGYAALRYGVPALTDLFRGLPALEPLAAPEGFRTMPLGPVTRGLDPMIGLEPATVTELAPNVLRGRLCDALFGMDAVPEGVVPIASFSDYACPFCRVLTPRLQALEETSGGTIRIKWHELPLLGPASADGARAALAAGLQGRYADAHARLIRAGFQPSEAYLRVLATDLDLDADRLLRDMDSPQVTAALTDSRALAQLFGLVGTPALLVGRTLVQGEVSARTLDRLIALERRDGPIPSCS</sequence>
<dbReference type="PANTHER" id="PTHR13887:SF14">
    <property type="entry name" value="DISULFIDE BOND FORMATION PROTEIN D"/>
    <property type="match status" value="1"/>
</dbReference>
<dbReference type="PROSITE" id="PS51318">
    <property type="entry name" value="TAT"/>
    <property type="match status" value="1"/>
</dbReference>
<proteinExistence type="predicted"/>
<evidence type="ECO:0000313" key="7">
    <source>
        <dbReference type="Proteomes" id="UP000006833"/>
    </source>
</evidence>
<dbReference type="KEGG" id="dsh:Dshi_3108"/>
<protein>
    <recommendedName>
        <fullName evidence="5">DSBA-like thioredoxin domain-containing protein</fullName>
    </recommendedName>
</protein>
<keyword evidence="7" id="KW-1185">Reference proteome</keyword>
<organism evidence="6 7">
    <name type="scientific">Dinoroseobacter shibae (strain DSM 16493 / NCIMB 14021 / DFL 12)</name>
    <dbReference type="NCBI Taxonomy" id="398580"/>
    <lineage>
        <taxon>Bacteria</taxon>
        <taxon>Pseudomonadati</taxon>
        <taxon>Pseudomonadota</taxon>
        <taxon>Alphaproteobacteria</taxon>
        <taxon>Rhodobacterales</taxon>
        <taxon>Roseobacteraceae</taxon>
        <taxon>Dinoroseobacter</taxon>
    </lineage>
</organism>
<dbReference type="AlphaFoldDB" id="A8LL92"/>
<dbReference type="STRING" id="398580.Dshi_3108"/>
<dbReference type="OrthoDB" id="9780147at2"/>
<evidence type="ECO:0000313" key="6">
    <source>
        <dbReference type="EMBL" id="ABV94841.1"/>
    </source>
</evidence>
<dbReference type="HOGENOM" id="CLU_1088735_0_0_5"/>
<gene>
    <name evidence="6" type="ordered locus">Dshi_3108</name>
</gene>
<reference evidence="7" key="1">
    <citation type="journal article" date="2010" name="ISME J.">
        <title>The complete genome sequence of the algal symbiont Dinoroseobacter shibae: a hitchhiker's guide to life in the sea.</title>
        <authorList>
            <person name="Wagner-Dobler I."/>
            <person name="Ballhausen B."/>
            <person name="Berger M."/>
            <person name="Brinkhoff T."/>
            <person name="Buchholz I."/>
            <person name="Bunk B."/>
            <person name="Cypionka H."/>
            <person name="Daniel R."/>
            <person name="Drepper T."/>
            <person name="Gerdts G."/>
            <person name="Hahnke S."/>
            <person name="Han C."/>
            <person name="Jahn D."/>
            <person name="Kalhoefer D."/>
            <person name="Kiss H."/>
            <person name="Klenk H.P."/>
            <person name="Kyrpides N."/>
            <person name="Liebl W."/>
            <person name="Liesegang H."/>
            <person name="Meincke L."/>
            <person name="Pati A."/>
            <person name="Petersen J."/>
            <person name="Piekarski T."/>
            <person name="Pommerenke C."/>
            <person name="Pradella S."/>
            <person name="Pukall R."/>
            <person name="Rabus R."/>
            <person name="Stackebrandt E."/>
            <person name="Thole S."/>
            <person name="Thompson L."/>
            <person name="Tielen P."/>
            <person name="Tomasch J."/>
            <person name="von Jan M."/>
            <person name="Wanphrut N."/>
            <person name="Wichels A."/>
            <person name="Zech H."/>
            <person name="Simon M."/>
        </authorList>
    </citation>
    <scope>NUCLEOTIDE SEQUENCE [LARGE SCALE GENOMIC DNA]</scope>
    <source>
        <strain evidence="7">DSM 16493 / NCIMB 14021 / DFL 12</strain>
    </source>
</reference>
<keyword evidence="4" id="KW-0676">Redox-active center</keyword>
<dbReference type="InterPro" id="IPR001853">
    <property type="entry name" value="DSBA-like_thioredoxin_dom"/>
</dbReference>
<evidence type="ECO:0000259" key="5">
    <source>
        <dbReference type="Pfam" id="PF01323"/>
    </source>
</evidence>
<dbReference type="eggNOG" id="COG1651">
    <property type="taxonomic scope" value="Bacteria"/>
</dbReference>
<feature type="domain" description="DSBA-like thioredoxin" evidence="5">
    <location>
        <begin position="100"/>
        <end position="242"/>
    </location>
</feature>
<dbReference type="RefSeq" id="WP_012179769.1">
    <property type="nucleotide sequence ID" value="NC_009952.1"/>
</dbReference>
<keyword evidence="1" id="KW-0732">Signal</keyword>
<keyword evidence="2" id="KW-0560">Oxidoreductase</keyword>
<name>A8LL92_DINSH</name>
<evidence type="ECO:0000256" key="2">
    <source>
        <dbReference type="ARBA" id="ARBA00023002"/>
    </source>
</evidence>
<dbReference type="PANTHER" id="PTHR13887">
    <property type="entry name" value="GLUTATHIONE S-TRANSFERASE KAPPA"/>
    <property type="match status" value="1"/>
</dbReference>
<evidence type="ECO:0000256" key="3">
    <source>
        <dbReference type="ARBA" id="ARBA00023157"/>
    </source>
</evidence>
<evidence type="ECO:0000256" key="1">
    <source>
        <dbReference type="ARBA" id="ARBA00022729"/>
    </source>
</evidence>
<accession>A8LL92</accession>
<dbReference type="Pfam" id="PF01323">
    <property type="entry name" value="DSBA"/>
    <property type="match status" value="1"/>
</dbReference>
<dbReference type="EMBL" id="CP000830">
    <property type="protein sequence ID" value="ABV94841.1"/>
    <property type="molecule type" value="Genomic_DNA"/>
</dbReference>
<dbReference type="Gene3D" id="3.40.30.10">
    <property type="entry name" value="Glutaredoxin"/>
    <property type="match status" value="1"/>
</dbReference>
<dbReference type="InterPro" id="IPR006311">
    <property type="entry name" value="TAT_signal"/>
</dbReference>